<protein>
    <submittedName>
        <fullName evidence="2">Uncharacterized protein</fullName>
    </submittedName>
</protein>
<sequence length="122" mass="13645">MRKILLLILALVLLFGGIFILSNEAIRKDLKIISFLVLLIVYIISLVVIAIGEKDVVKEPLMSAMLIALVAGFMSGFFISSKWYIVGFVISLYVGLVVALQVKFQTFSNKTYKIKSDIDEQI</sequence>
<proteinExistence type="predicted"/>
<dbReference type="AlphaFoldDB" id="A0A7M1LFJ4"/>
<name>A0A7M1LFJ4_9BACT</name>
<evidence type="ECO:0000313" key="2">
    <source>
        <dbReference type="EMBL" id="QOQ87372.1"/>
    </source>
</evidence>
<reference evidence="2 3" key="1">
    <citation type="submission" date="2020-10" db="EMBL/GenBank/DDBJ databases">
        <title>Campylobacter and Helicobacter PacBio genomes.</title>
        <authorList>
            <person name="Lane C."/>
        </authorList>
    </citation>
    <scope>NUCLEOTIDE SEQUENCE [LARGE SCALE GENOMIC DNA]</scope>
    <source>
        <strain evidence="2 3">2016D-0077</strain>
    </source>
</reference>
<evidence type="ECO:0000256" key="1">
    <source>
        <dbReference type="SAM" id="Phobius"/>
    </source>
</evidence>
<dbReference type="EMBL" id="CP063078">
    <property type="protein sequence ID" value="QOQ87372.1"/>
    <property type="molecule type" value="Genomic_DNA"/>
</dbReference>
<evidence type="ECO:0000313" key="3">
    <source>
        <dbReference type="Proteomes" id="UP000594749"/>
    </source>
</evidence>
<dbReference type="Proteomes" id="UP000594749">
    <property type="component" value="Chromosome"/>
</dbReference>
<keyword evidence="1" id="KW-0472">Membrane</keyword>
<keyword evidence="3" id="KW-1185">Reference proteome</keyword>
<accession>A0A7M1LFJ4</accession>
<feature type="transmembrane region" description="Helical" evidence="1">
    <location>
        <begin position="32"/>
        <end position="52"/>
    </location>
</feature>
<gene>
    <name evidence="2" type="ORF">IMC76_00710</name>
</gene>
<organism evidence="2 3">
    <name type="scientific">Campylobacter corcagiensis</name>
    <dbReference type="NCBI Taxonomy" id="1448857"/>
    <lineage>
        <taxon>Bacteria</taxon>
        <taxon>Pseudomonadati</taxon>
        <taxon>Campylobacterota</taxon>
        <taxon>Epsilonproteobacteria</taxon>
        <taxon>Campylobacterales</taxon>
        <taxon>Campylobacteraceae</taxon>
        <taxon>Campylobacter</taxon>
    </lineage>
</organism>
<keyword evidence="1" id="KW-1133">Transmembrane helix</keyword>
<dbReference type="RefSeq" id="WP_025802934.1">
    <property type="nucleotide sequence ID" value="NZ_CP053842.1"/>
</dbReference>
<feature type="transmembrane region" description="Helical" evidence="1">
    <location>
        <begin position="61"/>
        <end position="79"/>
    </location>
</feature>
<keyword evidence="1" id="KW-0812">Transmembrane</keyword>
<feature type="transmembrane region" description="Helical" evidence="1">
    <location>
        <begin position="85"/>
        <end position="104"/>
    </location>
</feature>